<comment type="subcellular location">
    <subcellularLocation>
        <location evidence="2 7">Membrane</location>
        <topology evidence="2 7">Multi-pass membrane protein</topology>
    </subcellularLocation>
</comment>
<evidence type="ECO:0000256" key="5">
    <source>
        <dbReference type="ARBA" id="ARBA00022989"/>
    </source>
</evidence>
<evidence type="ECO:0000256" key="1">
    <source>
        <dbReference type="ARBA" id="ARBA00002501"/>
    </source>
</evidence>
<dbReference type="GO" id="GO:0005783">
    <property type="term" value="C:endoplasmic reticulum"/>
    <property type="evidence" value="ECO:0000318"/>
    <property type="project" value="GO_Central"/>
</dbReference>
<keyword evidence="9" id="KW-1185">Reference proteome</keyword>
<dbReference type="PANTHER" id="PTHR19317:SF2">
    <property type="entry name" value="PRA1 FAMILY PROTEIN F2"/>
    <property type="match status" value="1"/>
</dbReference>
<sequence length="215" mass="24157">MTEINDELAIRFRHNVVFYHLHLFSNPSAVGAQTASDISRTKERVWSGLATRRPWRELADVRAIRLPPILGVAYLRIRSNAAYFDMNYVIVVHPVVFLSPLWHPTSLMVFLYFVRNEPLVALVRTCVNDRTILIALSMVTLVLLLRTKATSDVLISRLVGLRMVLIHAALLRTEDLVLKEEAAGSETWYAAVPQSQPISAAFTDAANPNRPAIAE</sequence>
<name>A0A804L154_MUSAM</name>
<dbReference type="OrthoDB" id="694527at2759"/>
<dbReference type="Proteomes" id="UP000012960">
    <property type="component" value="Unplaced"/>
</dbReference>
<dbReference type="OMA" id="TRTNNQH"/>
<proteinExistence type="inferred from homology"/>
<keyword evidence="7" id="KW-0813">Transport</keyword>
<keyword evidence="6" id="KW-0472">Membrane</keyword>
<evidence type="ECO:0000313" key="9">
    <source>
        <dbReference type="Proteomes" id="UP000012960"/>
    </source>
</evidence>
<comment type="function">
    <text evidence="1 7">May be involved in both secretory and endocytic intracellular trafficking in the endosomal/prevacuolar compartments.</text>
</comment>
<dbReference type="Pfam" id="PF03208">
    <property type="entry name" value="PRA1"/>
    <property type="match status" value="1"/>
</dbReference>
<dbReference type="GO" id="GO:0016192">
    <property type="term" value="P:vesicle-mediated transport"/>
    <property type="evidence" value="ECO:0000318"/>
    <property type="project" value="GO_Central"/>
</dbReference>
<dbReference type="AlphaFoldDB" id="A0A804L154"/>
<evidence type="ECO:0000256" key="7">
    <source>
        <dbReference type="RuleBase" id="RU363107"/>
    </source>
</evidence>
<comment type="similarity">
    <text evidence="3 7">Belongs to the PRA1 family.</text>
</comment>
<evidence type="ECO:0000256" key="3">
    <source>
        <dbReference type="ARBA" id="ARBA00006483"/>
    </source>
</evidence>
<dbReference type="GO" id="GO:0005794">
    <property type="term" value="C:Golgi apparatus"/>
    <property type="evidence" value="ECO:0000318"/>
    <property type="project" value="GO_Central"/>
</dbReference>
<dbReference type="InterPro" id="IPR004895">
    <property type="entry name" value="Prenylated_rab_accept_PRA1"/>
</dbReference>
<keyword evidence="5" id="KW-1133">Transmembrane helix</keyword>
<protein>
    <recommendedName>
        <fullName evidence="7">PRA1 family protein</fullName>
    </recommendedName>
</protein>
<dbReference type="InParanoid" id="A0A804L154"/>
<evidence type="ECO:0000256" key="6">
    <source>
        <dbReference type="ARBA" id="ARBA00023136"/>
    </source>
</evidence>
<reference evidence="8" key="1">
    <citation type="submission" date="2021-05" db="UniProtKB">
        <authorList>
            <consortium name="EnsemblPlants"/>
        </authorList>
    </citation>
    <scope>IDENTIFICATION</scope>
    <source>
        <strain evidence="8">subsp. malaccensis</strain>
    </source>
</reference>
<dbReference type="Gramene" id="Ma10_t28030.1">
    <property type="protein sequence ID" value="Ma10_p28030.1"/>
    <property type="gene ID" value="Ma10_g28030"/>
</dbReference>
<dbReference type="PANTHER" id="PTHR19317">
    <property type="entry name" value="PRENYLATED RAB ACCEPTOR 1-RELATED"/>
    <property type="match status" value="1"/>
</dbReference>
<accession>A0A804L154</accession>
<organism evidence="8 9">
    <name type="scientific">Musa acuminata subsp. malaccensis</name>
    <name type="common">Wild banana</name>
    <name type="synonym">Musa malaccensis</name>
    <dbReference type="NCBI Taxonomy" id="214687"/>
    <lineage>
        <taxon>Eukaryota</taxon>
        <taxon>Viridiplantae</taxon>
        <taxon>Streptophyta</taxon>
        <taxon>Embryophyta</taxon>
        <taxon>Tracheophyta</taxon>
        <taxon>Spermatophyta</taxon>
        <taxon>Magnoliopsida</taxon>
        <taxon>Liliopsida</taxon>
        <taxon>Zingiberales</taxon>
        <taxon>Musaceae</taxon>
        <taxon>Musa</taxon>
    </lineage>
</organism>
<keyword evidence="4" id="KW-0812">Transmembrane</keyword>
<evidence type="ECO:0000313" key="8">
    <source>
        <dbReference type="EnsemblPlants" id="Ma10_p28030.1"/>
    </source>
</evidence>
<evidence type="ECO:0000256" key="2">
    <source>
        <dbReference type="ARBA" id="ARBA00004141"/>
    </source>
</evidence>
<dbReference type="GO" id="GO:0016020">
    <property type="term" value="C:membrane"/>
    <property type="evidence" value="ECO:0007669"/>
    <property type="project" value="UniProtKB-SubCell"/>
</dbReference>
<evidence type="ECO:0000256" key="4">
    <source>
        <dbReference type="ARBA" id="ARBA00022692"/>
    </source>
</evidence>
<dbReference type="EnsemblPlants" id="Ma10_t28030.1">
    <property type="protein sequence ID" value="Ma10_p28030.1"/>
    <property type="gene ID" value="Ma10_g28030"/>
</dbReference>